<dbReference type="PANTHER" id="PTHR11735:SF11">
    <property type="entry name" value="TRNA THREONYLCARBAMOYLADENOSINE BIOSYNTHESIS PROTEIN TSAB"/>
    <property type="match status" value="1"/>
</dbReference>
<dbReference type="SUPFAM" id="SSF53067">
    <property type="entry name" value="Actin-like ATPase domain"/>
    <property type="match status" value="2"/>
</dbReference>
<dbReference type="KEGG" id="cfem:HCR03_01865"/>
<dbReference type="RefSeq" id="WP_187036422.1">
    <property type="nucleotide sequence ID" value="NZ_CP060286.1"/>
</dbReference>
<dbReference type="InterPro" id="IPR043129">
    <property type="entry name" value="ATPase_NBD"/>
</dbReference>
<reference evidence="2 3" key="1">
    <citation type="submission" date="2020-08" db="EMBL/GenBank/DDBJ databases">
        <title>The isolate Caproiciproducens sp. 7D4C2 produces n-caproate at mildly acidic conditions from hexoses: genome and rBOX comparison with related strains and chain-elongating bacteria.</title>
        <authorList>
            <person name="Esquivel-Elizondo S."/>
            <person name="Bagci C."/>
            <person name="Temovska M."/>
            <person name="Jeon B.S."/>
            <person name="Bessarab I."/>
            <person name="Williams R.B.H."/>
            <person name="Huson D.H."/>
            <person name="Angenent L.T."/>
        </authorList>
    </citation>
    <scope>NUCLEOTIDE SEQUENCE [LARGE SCALE GENOMIC DNA]</scope>
    <source>
        <strain evidence="2 3">7D4C2</strain>
    </source>
</reference>
<dbReference type="InterPro" id="IPR000905">
    <property type="entry name" value="Gcp-like_dom"/>
</dbReference>
<dbReference type="InterPro" id="IPR022496">
    <property type="entry name" value="T6A_TsaB"/>
</dbReference>
<accession>A0A7G8TBU3</accession>
<dbReference type="EMBL" id="CP060286">
    <property type="protein sequence ID" value="QNK41084.1"/>
    <property type="molecule type" value="Genomic_DNA"/>
</dbReference>
<proteinExistence type="predicted"/>
<evidence type="ECO:0000313" key="3">
    <source>
        <dbReference type="Proteomes" id="UP000515909"/>
    </source>
</evidence>
<dbReference type="Gene3D" id="3.30.420.40">
    <property type="match status" value="2"/>
</dbReference>
<feature type="domain" description="Gcp-like" evidence="1">
    <location>
        <begin position="34"/>
        <end position="148"/>
    </location>
</feature>
<gene>
    <name evidence="2" type="primary">tsaB</name>
    <name evidence="2" type="ORF">HCR03_01865</name>
</gene>
<dbReference type="GO" id="GO:0016740">
    <property type="term" value="F:transferase activity"/>
    <property type="evidence" value="ECO:0007669"/>
    <property type="project" value="UniProtKB-KW"/>
</dbReference>
<dbReference type="CDD" id="cd24032">
    <property type="entry name" value="ASKHA_NBD_TsaB"/>
    <property type="match status" value="1"/>
</dbReference>
<dbReference type="PANTHER" id="PTHR11735">
    <property type="entry name" value="TRNA N6-ADENOSINE THREONYLCARBAMOYLTRANSFERASE"/>
    <property type="match status" value="1"/>
</dbReference>
<dbReference type="Proteomes" id="UP000515909">
    <property type="component" value="Chromosome"/>
</dbReference>
<protein>
    <submittedName>
        <fullName evidence="2">tRNA (Adenosine(37)-N6)-threonylcarbamoyltransferase complex dimerization subunit type 1 TsaB</fullName>
    </submittedName>
</protein>
<evidence type="ECO:0000313" key="2">
    <source>
        <dbReference type="EMBL" id="QNK41084.1"/>
    </source>
</evidence>
<sequence>MKILAIDSSAITASAAVTDDGKILGEYFLNTGLTHSETLMPMIESVLQCAKINPSELDLFAVSSGPGSFTGIRIGIASIKGLAMPFGTSCAGVSTLEAIAQNLSHLDCVVCAVMDARCGQVYNALFRAEKGSLKRLTQDRAIAAKELAAECEKLSEPIYLAGDGAKLCAKSESFQRLGAILPPEPLIYQRAWGVAKAAEAAVRENRTVSPAELMPFYLRPAQAERSLKKQLGGKEI</sequence>
<keyword evidence="2" id="KW-0808">Transferase</keyword>
<dbReference type="GO" id="GO:0002949">
    <property type="term" value="P:tRNA threonylcarbamoyladenosine modification"/>
    <property type="evidence" value="ECO:0007669"/>
    <property type="project" value="InterPro"/>
</dbReference>
<dbReference type="Pfam" id="PF00814">
    <property type="entry name" value="TsaD"/>
    <property type="match status" value="1"/>
</dbReference>
<dbReference type="AlphaFoldDB" id="A0A7G8TBU3"/>
<organism evidence="2 3">
    <name type="scientific">Caproicibacter fermentans</name>
    <dbReference type="NCBI Taxonomy" id="2576756"/>
    <lineage>
        <taxon>Bacteria</taxon>
        <taxon>Bacillati</taxon>
        <taxon>Bacillota</taxon>
        <taxon>Clostridia</taxon>
        <taxon>Eubacteriales</taxon>
        <taxon>Acutalibacteraceae</taxon>
        <taxon>Caproicibacter</taxon>
    </lineage>
</organism>
<dbReference type="GO" id="GO:0005829">
    <property type="term" value="C:cytosol"/>
    <property type="evidence" value="ECO:0007669"/>
    <property type="project" value="TreeGrafter"/>
</dbReference>
<dbReference type="NCBIfam" id="TIGR03725">
    <property type="entry name" value="T6A_YeaZ"/>
    <property type="match status" value="1"/>
</dbReference>
<evidence type="ECO:0000259" key="1">
    <source>
        <dbReference type="Pfam" id="PF00814"/>
    </source>
</evidence>
<name>A0A7G8TBU3_9FIRM</name>